<dbReference type="RefSeq" id="WP_188410354.1">
    <property type="nucleotide sequence ID" value="NZ_BMCP01000003.1"/>
</dbReference>
<dbReference type="PANTHER" id="PTHR12110:SF21">
    <property type="entry name" value="XYLOSE ISOMERASE-LIKE TIM BARREL DOMAIN-CONTAINING PROTEIN"/>
    <property type="match status" value="1"/>
</dbReference>
<accession>A0A8J3DXL7</accession>
<reference evidence="2" key="2">
    <citation type="submission" date="2020-09" db="EMBL/GenBank/DDBJ databases">
        <authorList>
            <person name="Sun Q."/>
            <person name="Sedlacek I."/>
        </authorList>
    </citation>
    <scope>NUCLEOTIDE SEQUENCE</scope>
    <source>
        <strain evidence="2">CCM 7684</strain>
    </source>
</reference>
<sequence>MRISLCTITFRHQLVSLEDIALWARAHDFQGIELWGVHARNLAGHPCLNAAWLHDLGLTVSMVSDYLPTEGDKAVIERKAHALSQTARDWRARKIRTFAGTRGSLETRDRERARVTEGLRRICHIVADEGQELLVETHPNTLADCAASTLQLITEVDHPALKINFDALHVWEGGDDLGAAHEALLPHIRHYHLKNIRSRADLALFEPSNVYAASGRRDGMTPLFSGKVDYVSFLTELAVDPAAEASLEWFGDDAFDVLARDRGEIARVMVGRSLGVSEAVV</sequence>
<comment type="caution">
    <text evidence="2">The sequence shown here is derived from an EMBL/GenBank/DDBJ whole genome shotgun (WGS) entry which is preliminary data.</text>
</comment>
<dbReference type="Proteomes" id="UP000602745">
    <property type="component" value="Unassembled WGS sequence"/>
</dbReference>
<evidence type="ECO:0000259" key="1">
    <source>
        <dbReference type="Pfam" id="PF01261"/>
    </source>
</evidence>
<protein>
    <submittedName>
        <fullName evidence="2">3-dehydroshikimate dehydratase</fullName>
    </submittedName>
</protein>
<organism evidence="2 3">
    <name type="scientific">Agaricicola taiwanensis</name>
    <dbReference type="NCBI Taxonomy" id="591372"/>
    <lineage>
        <taxon>Bacteria</taxon>
        <taxon>Pseudomonadati</taxon>
        <taxon>Pseudomonadota</taxon>
        <taxon>Alphaproteobacteria</taxon>
        <taxon>Rhodobacterales</taxon>
        <taxon>Paracoccaceae</taxon>
        <taxon>Agaricicola</taxon>
    </lineage>
</organism>
<evidence type="ECO:0000313" key="3">
    <source>
        <dbReference type="Proteomes" id="UP000602745"/>
    </source>
</evidence>
<reference evidence="2" key="1">
    <citation type="journal article" date="2014" name="Int. J. Syst. Evol. Microbiol.">
        <title>Complete genome sequence of Corynebacterium casei LMG S-19264T (=DSM 44701T), isolated from a smear-ripened cheese.</title>
        <authorList>
            <consortium name="US DOE Joint Genome Institute (JGI-PGF)"/>
            <person name="Walter F."/>
            <person name="Albersmeier A."/>
            <person name="Kalinowski J."/>
            <person name="Ruckert C."/>
        </authorList>
    </citation>
    <scope>NUCLEOTIDE SEQUENCE</scope>
    <source>
        <strain evidence="2">CCM 7684</strain>
    </source>
</reference>
<dbReference type="Pfam" id="PF01261">
    <property type="entry name" value="AP_endonuc_2"/>
    <property type="match status" value="1"/>
</dbReference>
<name>A0A8J3DXL7_9RHOB</name>
<keyword evidence="3" id="KW-1185">Reference proteome</keyword>
<proteinExistence type="predicted"/>
<dbReference type="AlphaFoldDB" id="A0A8J3DXL7"/>
<feature type="domain" description="Xylose isomerase-like TIM barrel" evidence="1">
    <location>
        <begin position="23"/>
        <end position="253"/>
    </location>
</feature>
<gene>
    <name evidence="2" type="ORF">GCM10007276_27210</name>
</gene>
<dbReference type="SUPFAM" id="SSF51658">
    <property type="entry name" value="Xylose isomerase-like"/>
    <property type="match status" value="1"/>
</dbReference>
<dbReference type="InterPro" id="IPR036237">
    <property type="entry name" value="Xyl_isomerase-like_sf"/>
</dbReference>
<dbReference type="PANTHER" id="PTHR12110">
    <property type="entry name" value="HYDROXYPYRUVATE ISOMERASE"/>
    <property type="match status" value="1"/>
</dbReference>
<dbReference type="InterPro" id="IPR013022">
    <property type="entry name" value="Xyl_isomerase-like_TIM-brl"/>
</dbReference>
<dbReference type="Gene3D" id="3.20.20.150">
    <property type="entry name" value="Divalent-metal-dependent TIM barrel enzymes"/>
    <property type="match status" value="1"/>
</dbReference>
<dbReference type="InterPro" id="IPR050312">
    <property type="entry name" value="IolE/XylAMocC-like"/>
</dbReference>
<dbReference type="EMBL" id="BMCP01000003">
    <property type="protein sequence ID" value="GGE48616.1"/>
    <property type="molecule type" value="Genomic_DNA"/>
</dbReference>
<evidence type="ECO:0000313" key="2">
    <source>
        <dbReference type="EMBL" id="GGE48616.1"/>
    </source>
</evidence>